<dbReference type="InterPro" id="IPR029058">
    <property type="entry name" value="AB_hydrolase_fold"/>
</dbReference>
<comment type="catalytic activity">
    <reaction evidence="2">
        <text>a monoacylglycerol + H2O = glycerol + a fatty acid + H(+)</text>
        <dbReference type="Rhea" id="RHEA:15245"/>
        <dbReference type="ChEBI" id="CHEBI:15377"/>
        <dbReference type="ChEBI" id="CHEBI:15378"/>
        <dbReference type="ChEBI" id="CHEBI:17408"/>
        <dbReference type="ChEBI" id="CHEBI:17754"/>
        <dbReference type="ChEBI" id="CHEBI:28868"/>
    </reaction>
</comment>
<organism evidence="6 7">
    <name type="scientific">Malassezia globosa (strain ATCC MYA-4612 / CBS 7966)</name>
    <name type="common">Dandruff-associated fungus</name>
    <dbReference type="NCBI Taxonomy" id="425265"/>
    <lineage>
        <taxon>Eukaryota</taxon>
        <taxon>Fungi</taxon>
        <taxon>Dikarya</taxon>
        <taxon>Basidiomycota</taxon>
        <taxon>Ustilaginomycotina</taxon>
        <taxon>Malasseziomycetes</taxon>
        <taxon>Malasseziales</taxon>
        <taxon>Malasseziaceae</taxon>
        <taxon>Malassezia</taxon>
    </lineage>
</organism>
<dbReference type="SUPFAM" id="SSF53474">
    <property type="entry name" value="alpha/beta-Hydrolases"/>
    <property type="match status" value="1"/>
</dbReference>
<dbReference type="VEuPathDB" id="FungiDB:MGL_3342"/>
<dbReference type="KEGG" id="mgl:MGL_3342"/>
<evidence type="ECO:0000256" key="2">
    <source>
        <dbReference type="ARBA" id="ARBA00048461"/>
    </source>
</evidence>
<protein>
    <recommendedName>
        <fullName evidence="5">Serine aminopeptidase S33 domain-containing protein</fullName>
    </recommendedName>
</protein>
<comment type="catalytic activity">
    <reaction evidence="1">
        <text>a diacylglycerol + H2O = a monoacylglycerol + a fatty acid + H(+)</text>
        <dbReference type="Rhea" id="RHEA:32731"/>
        <dbReference type="ChEBI" id="CHEBI:15377"/>
        <dbReference type="ChEBI" id="CHEBI:15378"/>
        <dbReference type="ChEBI" id="CHEBI:17408"/>
        <dbReference type="ChEBI" id="CHEBI:18035"/>
        <dbReference type="ChEBI" id="CHEBI:28868"/>
    </reaction>
</comment>
<keyword evidence="4" id="KW-0472">Membrane</keyword>
<evidence type="ECO:0000259" key="5">
    <source>
        <dbReference type="Pfam" id="PF12146"/>
    </source>
</evidence>
<reference evidence="6 7" key="1">
    <citation type="journal article" date="2007" name="Proc. Natl. Acad. Sci. U.S.A.">
        <title>Dandruff-associated Malassezia genomes reveal convergent and divergent virulence traits shared with plant and human fungal pathogens.</title>
        <authorList>
            <person name="Xu J."/>
            <person name="Saunders C.W."/>
            <person name="Hu P."/>
            <person name="Grant R.A."/>
            <person name="Boekhout T."/>
            <person name="Kuramae E.E."/>
            <person name="Kronstad J.W."/>
            <person name="Deangelis Y.M."/>
            <person name="Reeder N.L."/>
            <person name="Johnstone K.R."/>
            <person name="Leland M."/>
            <person name="Fieno A.M."/>
            <person name="Begley W.M."/>
            <person name="Sun Y."/>
            <person name="Lacey M.P."/>
            <person name="Chaudhary T."/>
            <person name="Keough T."/>
            <person name="Chu L."/>
            <person name="Sears R."/>
            <person name="Yuan B."/>
            <person name="Dawson T.L.Jr."/>
        </authorList>
    </citation>
    <scope>NUCLEOTIDE SEQUENCE [LARGE SCALE GENOMIC DNA]</scope>
    <source>
        <strain evidence="7">ATCC MYA-4612 / CBS 7966</strain>
    </source>
</reference>
<keyword evidence="7" id="KW-1185">Reference proteome</keyword>
<dbReference type="InterPro" id="IPR051044">
    <property type="entry name" value="MAG_DAG_Lipase"/>
</dbReference>
<dbReference type="AlphaFoldDB" id="A8Q8V5"/>
<gene>
    <name evidence="6" type="ORF">MGL_3342</name>
</gene>
<dbReference type="Pfam" id="PF12146">
    <property type="entry name" value="Hydrolase_4"/>
    <property type="match status" value="1"/>
</dbReference>
<keyword evidence="4" id="KW-1133">Transmembrane helix</keyword>
<evidence type="ECO:0000313" key="6">
    <source>
        <dbReference type="EMBL" id="EDP42093.1"/>
    </source>
</evidence>
<dbReference type="GeneID" id="5853619"/>
<sequence length="519" mass="58152">MAGDSSTTKSNPVVNFVVALWKVLWEIWIEPFLQFIHVYEPADRTYGRSEVPFSKMEQRLHENPDVTVSFYKAMMPNGKDFVWYQVWEDKLAMRSTGRVADMVFCHGTGVHSGTLASHSRRYLDAGYRLIVPDLPSHGYSTGRHVYQPTMKGYTDGVYQAIHDVARRDDEAEGRKIPKQNRRRTFLLGLSFGGLVALLYPIYYPASARNDTTDMDEIPVDGVVAVGPILHFNPKDVKVSPVVRFIVTIIRFLNAGRLELYVPHKQAVDKDPKVYKQLVDQDMRSHRGAFRVGHLLCVRRGIADVQELADKFTVPVYIQHGLQDRVVSVTSSTTWLEKIGSDDIKMSVYPVCQHVIYRKAKTEEEDLAGRVCVLEDNVAWMNARCPGIGHIERGVSFSSDHSDMSKDASQRTLAYSGFSSGLMTPSEAALSSMGQPNIVEDTIQSLTDKLGAFDQEGAKSTGVDNDASSTSQSLSNRLAKDSAKQPITPVSGPDDSVEHRVYRGNWTLPQEMRPYDILID</sequence>
<dbReference type="OMA" id="YEVYPIC"/>
<dbReference type="Gene3D" id="3.40.50.1820">
    <property type="entry name" value="alpha/beta hydrolase"/>
    <property type="match status" value="1"/>
</dbReference>
<feature type="compositionally biased region" description="Polar residues" evidence="3">
    <location>
        <begin position="461"/>
        <end position="475"/>
    </location>
</feature>
<evidence type="ECO:0000256" key="4">
    <source>
        <dbReference type="SAM" id="Phobius"/>
    </source>
</evidence>
<feature type="transmembrane region" description="Helical" evidence="4">
    <location>
        <begin position="184"/>
        <end position="203"/>
    </location>
</feature>
<accession>A8Q8V5</accession>
<dbReference type="PANTHER" id="PTHR11614">
    <property type="entry name" value="PHOSPHOLIPASE-RELATED"/>
    <property type="match status" value="1"/>
</dbReference>
<dbReference type="EMBL" id="AAYY01000013">
    <property type="protein sequence ID" value="EDP42093.1"/>
    <property type="molecule type" value="Genomic_DNA"/>
</dbReference>
<keyword evidence="4" id="KW-0812">Transmembrane</keyword>
<dbReference type="Proteomes" id="UP000008837">
    <property type="component" value="Unassembled WGS sequence"/>
</dbReference>
<evidence type="ECO:0000256" key="1">
    <source>
        <dbReference type="ARBA" id="ARBA00047591"/>
    </source>
</evidence>
<dbReference type="ESTHER" id="malgo-a8q8v5">
    <property type="family name" value="Monoglyceridelipase_lysophospholip"/>
</dbReference>
<dbReference type="InterPro" id="IPR022742">
    <property type="entry name" value="Hydrolase_4"/>
</dbReference>
<name>A8Q8V5_MALGO</name>
<dbReference type="OrthoDB" id="10249433at2759"/>
<feature type="domain" description="Serine aminopeptidase S33" evidence="5">
    <location>
        <begin position="101"/>
        <end position="355"/>
    </location>
</feature>
<feature type="region of interest" description="Disordered" evidence="3">
    <location>
        <begin position="456"/>
        <end position="496"/>
    </location>
</feature>
<dbReference type="STRING" id="425265.A8Q8V5"/>
<dbReference type="InParanoid" id="A8Q8V5"/>
<dbReference type="RefSeq" id="XP_001729307.1">
    <property type="nucleotide sequence ID" value="XM_001729255.1"/>
</dbReference>
<comment type="caution">
    <text evidence="6">The sequence shown here is derived from an EMBL/GenBank/DDBJ whole genome shotgun (WGS) entry which is preliminary data.</text>
</comment>
<evidence type="ECO:0000256" key="3">
    <source>
        <dbReference type="SAM" id="MobiDB-lite"/>
    </source>
</evidence>
<proteinExistence type="predicted"/>
<evidence type="ECO:0000313" key="7">
    <source>
        <dbReference type="Proteomes" id="UP000008837"/>
    </source>
</evidence>